<dbReference type="OrthoDB" id="9806213at2"/>
<dbReference type="RefSeq" id="WP_114661001.1">
    <property type="nucleotide sequence ID" value="NZ_CP031194.1"/>
</dbReference>
<evidence type="ECO:0000313" key="3">
    <source>
        <dbReference type="Proteomes" id="UP000253868"/>
    </source>
</evidence>
<dbReference type="Proteomes" id="UP000253868">
    <property type="component" value="Chromosome"/>
</dbReference>
<dbReference type="KEGG" id="spad:DVK44_20730"/>
<name>A0A345HSJ8_9ACTN</name>
<protein>
    <recommendedName>
        <fullName evidence="1">Abortive phage infection protein C-terminal domain-containing protein</fullName>
    </recommendedName>
</protein>
<proteinExistence type="predicted"/>
<sequence>MDRITGSFLQEFSSERQLSHEPESGQFEAFCAYCVISSEFDGEFDPVEMRTGGGNDLAVDAAALVVNGDIISSPEEIDDLRNRNNYLQARILIIQAKTSSGFDGARITDLADNLCDFFSNDPSLPMSSNLKEFKDLTERLYENSTAFRKGSPDLVVRYVTTGSWTGDAHLSSKAAAAKARLESLNIFETVEFECLGAREIQSLYRSAKNTVEAEFLFSNQVLLPDIDGVEQSYIGTVSATEYMKLISDPNGNIRKSLFYENVRDFQDYNDVNRGIRSTLQEERLRGRFVVLNNGITVVAREMGVVGNKFTLRDYQIVNGCQTSHVLFDEKDELEGVHVPLRLIVTQDEDVASSVTAATNKQTLVSDEDLKALETLQKELEAFLEAHPIEKRLYYERRSKQYSSIPGLEKTRIITRPQLVRTYAAMMLDEAWRAGRYYKELQRIRGNDIFASADYPDPYYVSAVAAYRLEYFFRNNYVDGKYKPARYQILMAIRHYAEPAPVPNKRRDLEKYCTRLADRLWDPQEGPALVQSVLPIVDSAVRETEKDGILDRDTVRTQAFTDLILKGVKNLRRR</sequence>
<accession>A0A345HSJ8</accession>
<gene>
    <name evidence="2" type="ORF">DVK44_20730</name>
</gene>
<dbReference type="AlphaFoldDB" id="A0A345HSJ8"/>
<dbReference type="EMBL" id="CP031194">
    <property type="protein sequence ID" value="AXG79672.1"/>
    <property type="molecule type" value="Genomic_DNA"/>
</dbReference>
<evidence type="ECO:0000313" key="2">
    <source>
        <dbReference type="EMBL" id="AXG79672.1"/>
    </source>
</evidence>
<feature type="domain" description="Abortive phage infection protein C-terminal" evidence="1">
    <location>
        <begin position="258"/>
        <end position="527"/>
    </location>
</feature>
<reference evidence="3" key="1">
    <citation type="submission" date="2018-07" db="EMBL/GenBank/DDBJ databases">
        <authorList>
            <person name="Zhao J."/>
        </authorList>
    </citation>
    <scope>NUCLEOTIDE SEQUENCE [LARGE SCALE GENOMIC DNA]</scope>
    <source>
        <strain evidence="3">GSSD-12</strain>
    </source>
</reference>
<keyword evidence="3" id="KW-1185">Reference proteome</keyword>
<evidence type="ECO:0000259" key="1">
    <source>
        <dbReference type="Pfam" id="PF10592"/>
    </source>
</evidence>
<dbReference type="Pfam" id="PF10592">
    <property type="entry name" value="AIPR"/>
    <property type="match status" value="1"/>
</dbReference>
<dbReference type="InterPro" id="IPR018891">
    <property type="entry name" value="AIPR_C"/>
</dbReference>
<organism evidence="2 3">
    <name type="scientific">Streptomyces paludis</name>
    <dbReference type="NCBI Taxonomy" id="2282738"/>
    <lineage>
        <taxon>Bacteria</taxon>
        <taxon>Bacillati</taxon>
        <taxon>Actinomycetota</taxon>
        <taxon>Actinomycetes</taxon>
        <taxon>Kitasatosporales</taxon>
        <taxon>Streptomycetaceae</taxon>
        <taxon>Streptomyces</taxon>
    </lineage>
</organism>